<keyword evidence="3" id="KW-0175">Coiled coil</keyword>
<evidence type="ECO:0000256" key="2">
    <source>
        <dbReference type="ARBA" id="ARBA00022490"/>
    </source>
</evidence>
<feature type="region of interest" description="Disordered" evidence="5">
    <location>
        <begin position="93"/>
        <end position="115"/>
    </location>
</feature>
<keyword evidence="4" id="KW-0862">Zinc</keyword>
<evidence type="ECO:0000256" key="4">
    <source>
        <dbReference type="PROSITE-ProRule" id="PRU00042"/>
    </source>
</evidence>
<dbReference type="Proteomes" id="UP000695022">
    <property type="component" value="Unplaced"/>
</dbReference>
<dbReference type="InterPro" id="IPR041923">
    <property type="entry name" value="UBA_UBXN1"/>
</dbReference>
<dbReference type="Gene3D" id="3.10.20.90">
    <property type="entry name" value="Phosphatidylinositol 3-kinase Catalytic Subunit, Chain A, domain 1"/>
    <property type="match status" value="1"/>
</dbReference>
<dbReference type="PROSITE" id="PS00028">
    <property type="entry name" value="ZINC_FINGER_C2H2_1"/>
    <property type="match status" value="1"/>
</dbReference>
<evidence type="ECO:0000256" key="5">
    <source>
        <dbReference type="SAM" id="MobiDB-lite"/>
    </source>
</evidence>
<feature type="compositionally biased region" description="Pro residues" evidence="5">
    <location>
        <begin position="263"/>
        <end position="278"/>
    </location>
</feature>
<dbReference type="CDD" id="cd14302">
    <property type="entry name" value="UBA_UBXN1"/>
    <property type="match status" value="1"/>
</dbReference>
<dbReference type="PANTHER" id="PTHR46340:SF1">
    <property type="entry name" value="UBX DOMAIN-CONTAINING PROTEIN 1"/>
    <property type="match status" value="1"/>
</dbReference>
<dbReference type="Pfam" id="PF00789">
    <property type="entry name" value="UBX"/>
    <property type="match status" value="1"/>
</dbReference>
<keyword evidence="9" id="KW-1185">Reference proteome</keyword>
<proteinExistence type="predicted"/>
<dbReference type="InterPro" id="IPR029071">
    <property type="entry name" value="Ubiquitin-like_domsf"/>
</dbReference>
<evidence type="ECO:0000259" key="6">
    <source>
        <dbReference type="PROSITE" id="PS50030"/>
    </source>
</evidence>
<reference evidence="10" key="1">
    <citation type="submission" date="2025-08" db="UniProtKB">
        <authorList>
            <consortium name="RefSeq"/>
        </authorList>
    </citation>
    <scope>IDENTIFICATION</scope>
</reference>
<sequence length="364" mass="41171">MASTLNMLMEMGFQRNKAEKAITVTNNQGVEAAMEWLLAHNDDPDIDMECQAGSPQSETLGQASLKLRHEPEAAMESTMATDDVSTDTGAATAEVEDGASSAAVKEDKAEEEADDAPVALTNVKSLKCDECNRNFRREIDVEAHAVKTGHSSFSESTEEVKPLTEEEKQQQMQKVQEKIKERREQREEKERKEKLDKEMQRRRTGKEMVESKNRIQEQEMKKMAEERKKEKMEEKAARLRVKNQIEKDKLARKQKFQFGDSAPAPPAPVAADPPPVTQPHPKKEYDKCKLQIRLVGGKSLIQEFGAKEQLAAVRLFVQMRLPDQAEPFTFMTTFPKHIFTEEEMEVPLCELGLVPTSVLLVTKP</sequence>
<evidence type="ECO:0000259" key="7">
    <source>
        <dbReference type="PROSITE" id="PS50033"/>
    </source>
</evidence>
<feature type="region of interest" description="Disordered" evidence="5">
    <location>
        <begin position="145"/>
        <end position="235"/>
    </location>
</feature>
<evidence type="ECO:0000259" key="8">
    <source>
        <dbReference type="PROSITE" id="PS50157"/>
    </source>
</evidence>
<dbReference type="SMART" id="SM00166">
    <property type="entry name" value="UBX"/>
    <property type="match status" value="1"/>
</dbReference>
<dbReference type="InterPro" id="IPR009060">
    <property type="entry name" value="UBA-like_sf"/>
</dbReference>
<feature type="domain" description="UBA" evidence="6">
    <location>
        <begin position="1"/>
        <end position="40"/>
    </location>
</feature>
<organism evidence="9 10">
    <name type="scientific">Priapulus caudatus</name>
    <name type="common">Priapulid worm</name>
    <dbReference type="NCBI Taxonomy" id="37621"/>
    <lineage>
        <taxon>Eukaryota</taxon>
        <taxon>Metazoa</taxon>
        <taxon>Ecdysozoa</taxon>
        <taxon>Scalidophora</taxon>
        <taxon>Priapulida</taxon>
        <taxon>Priapulimorpha</taxon>
        <taxon>Priapulimorphida</taxon>
        <taxon>Priapulidae</taxon>
        <taxon>Priapulus</taxon>
    </lineage>
</organism>
<evidence type="ECO:0000313" key="10">
    <source>
        <dbReference type="RefSeq" id="XP_014661838.1"/>
    </source>
</evidence>
<feature type="region of interest" description="Disordered" evidence="5">
    <location>
        <begin position="257"/>
        <end position="282"/>
    </location>
</feature>
<evidence type="ECO:0000256" key="3">
    <source>
        <dbReference type="ARBA" id="ARBA00023054"/>
    </source>
</evidence>
<keyword evidence="2" id="KW-0963">Cytoplasm</keyword>
<feature type="domain" description="C2H2-type" evidence="8">
    <location>
        <begin position="126"/>
        <end position="155"/>
    </location>
</feature>
<protein>
    <submittedName>
        <fullName evidence="10">UBX domain-containing protein 1-B-like isoform X1</fullName>
    </submittedName>
</protein>
<keyword evidence="4" id="KW-0863">Zinc-finger</keyword>
<feature type="compositionally biased region" description="Basic and acidic residues" evidence="5">
    <location>
        <begin position="158"/>
        <end position="235"/>
    </location>
</feature>
<dbReference type="GeneID" id="106804940"/>
<name>A0ABM1DPG7_PRICU</name>
<dbReference type="Gene3D" id="1.10.8.10">
    <property type="entry name" value="DNA helicase RuvA subunit, C-terminal domain"/>
    <property type="match status" value="1"/>
</dbReference>
<feature type="domain" description="UBX" evidence="7">
    <location>
        <begin position="283"/>
        <end position="361"/>
    </location>
</feature>
<dbReference type="SMART" id="SM00165">
    <property type="entry name" value="UBA"/>
    <property type="match status" value="1"/>
</dbReference>
<dbReference type="PROSITE" id="PS50033">
    <property type="entry name" value="UBX"/>
    <property type="match status" value="1"/>
</dbReference>
<gene>
    <name evidence="10" type="primary">LOC106804940</name>
</gene>
<accession>A0ABM1DPG7</accession>
<dbReference type="InterPro" id="IPR001012">
    <property type="entry name" value="UBX_dom"/>
</dbReference>
<comment type="subcellular location">
    <subcellularLocation>
        <location evidence="1">Cytoplasm</location>
    </subcellularLocation>
</comment>
<dbReference type="RefSeq" id="XP_014661838.1">
    <property type="nucleotide sequence ID" value="XM_014806352.1"/>
</dbReference>
<dbReference type="PROSITE" id="PS50157">
    <property type="entry name" value="ZINC_FINGER_C2H2_2"/>
    <property type="match status" value="1"/>
</dbReference>
<dbReference type="InterPro" id="IPR013087">
    <property type="entry name" value="Znf_C2H2_type"/>
</dbReference>
<dbReference type="InterPro" id="IPR015940">
    <property type="entry name" value="UBA"/>
</dbReference>
<evidence type="ECO:0000313" key="9">
    <source>
        <dbReference type="Proteomes" id="UP000695022"/>
    </source>
</evidence>
<dbReference type="SUPFAM" id="SSF46934">
    <property type="entry name" value="UBA-like"/>
    <property type="match status" value="1"/>
</dbReference>
<dbReference type="SUPFAM" id="SSF54236">
    <property type="entry name" value="Ubiquitin-like"/>
    <property type="match status" value="1"/>
</dbReference>
<dbReference type="PANTHER" id="PTHR46340">
    <property type="entry name" value="UBX DOMAIN-CONTAINING PROTEIN 1"/>
    <property type="match status" value="1"/>
</dbReference>
<dbReference type="PROSITE" id="PS50030">
    <property type="entry name" value="UBA"/>
    <property type="match status" value="1"/>
</dbReference>
<dbReference type="Pfam" id="PF22562">
    <property type="entry name" value="UBA_7"/>
    <property type="match status" value="1"/>
</dbReference>
<evidence type="ECO:0000256" key="1">
    <source>
        <dbReference type="ARBA" id="ARBA00004496"/>
    </source>
</evidence>
<keyword evidence="4" id="KW-0479">Metal-binding</keyword>